<feature type="compositionally biased region" description="Basic and acidic residues" evidence="1">
    <location>
        <begin position="43"/>
        <end position="55"/>
    </location>
</feature>
<comment type="caution">
    <text evidence="2">The sequence shown here is derived from an EMBL/GenBank/DDBJ whole genome shotgun (WGS) entry which is preliminary data.</text>
</comment>
<accession>A0AAD7IEH5</accession>
<feature type="compositionally biased region" description="Basic and acidic residues" evidence="1">
    <location>
        <begin position="11"/>
        <end position="35"/>
    </location>
</feature>
<keyword evidence="3" id="KW-1185">Reference proteome</keyword>
<dbReference type="Proteomes" id="UP001215280">
    <property type="component" value="Unassembled WGS sequence"/>
</dbReference>
<feature type="region of interest" description="Disordered" evidence="1">
    <location>
        <begin position="1"/>
        <end position="62"/>
    </location>
</feature>
<dbReference type="AlphaFoldDB" id="A0AAD7IEH5"/>
<protein>
    <submittedName>
        <fullName evidence="2">Uncharacterized protein</fullName>
    </submittedName>
</protein>
<reference evidence="2" key="1">
    <citation type="submission" date="2023-03" db="EMBL/GenBank/DDBJ databases">
        <title>Massive genome expansion in bonnet fungi (Mycena s.s.) driven by repeated elements and novel gene families across ecological guilds.</title>
        <authorList>
            <consortium name="Lawrence Berkeley National Laboratory"/>
            <person name="Harder C.B."/>
            <person name="Miyauchi S."/>
            <person name="Viragh M."/>
            <person name="Kuo A."/>
            <person name="Thoen E."/>
            <person name="Andreopoulos B."/>
            <person name="Lu D."/>
            <person name="Skrede I."/>
            <person name="Drula E."/>
            <person name="Henrissat B."/>
            <person name="Morin E."/>
            <person name="Kohler A."/>
            <person name="Barry K."/>
            <person name="LaButti K."/>
            <person name="Morin E."/>
            <person name="Salamov A."/>
            <person name="Lipzen A."/>
            <person name="Mereny Z."/>
            <person name="Hegedus B."/>
            <person name="Baldrian P."/>
            <person name="Stursova M."/>
            <person name="Weitz H."/>
            <person name="Taylor A."/>
            <person name="Grigoriev I.V."/>
            <person name="Nagy L.G."/>
            <person name="Martin F."/>
            <person name="Kauserud H."/>
        </authorList>
    </citation>
    <scope>NUCLEOTIDE SEQUENCE</scope>
    <source>
        <strain evidence="2">CBHHK188m</strain>
    </source>
</reference>
<gene>
    <name evidence="2" type="ORF">DFH07DRAFT_778411</name>
</gene>
<evidence type="ECO:0000313" key="3">
    <source>
        <dbReference type="Proteomes" id="UP001215280"/>
    </source>
</evidence>
<proteinExistence type="predicted"/>
<dbReference type="EMBL" id="JARJLG010000127">
    <property type="protein sequence ID" value="KAJ7740478.1"/>
    <property type="molecule type" value="Genomic_DNA"/>
</dbReference>
<evidence type="ECO:0000313" key="2">
    <source>
        <dbReference type="EMBL" id="KAJ7740478.1"/>
    </source>
</evidence>
<feature type="compositionally biased region" description="Basic and acidic residues" evidence="1">
    <location>
        <begin position="106"/>
        <end position="116"/>
    </location>
</feature>
<feature type="region of interest" description="Disordered" evidence="1">
    <location>
        <begin position="95"/>
        <end position="116"/>
    </location>
</feature>
<organism evidence="2 3">
    <name type="scientific">Mycena maculata</name>
    <dbReference type="NCBI Taxonomy" id="230809"/>
    <lineage>
        <taxon>Eukaryota</taxon>
        <taxon>Fungi</taxon>
        <taxon>Dikarya</taxon>
        <taxon>Basidiomycota</taxon>
        <taxon>Agaricomycotina</taxon>
        <taxon>Agaricomycetes</taxon>
        <taxon>Agaricomycetidae</taxon>
        <taxon>Agaricales</taxon>
        <taxon>Marasmiineae</taxon>
        <taxon>Mycenaceae</taxon>
        <taxon>Mycena</taxon>
    </lineage>
</organism>
<name>A0AAD7IEH5_9AGAR</name>
<evidence type="ECO:0000256" key="1">
    <source>
        <dbReference type="SAM" id="MobiDB-lite"/>
    </source>
</evidence>
<sequence>MESAATAPEGLKTEILERDETTWRGGRERARGMRERRGRKAKMKEESNEQNDGIKARNPQSEFKRLVNSEFTTRHATKCKSLSFNTQWESKVKLDQKLHRANSQKNYREMDTKDRR</sequence>